<accession>A0A6J7ECA0</accession>
<protein>
    <submittedName>
        <fullName evidence="2">Unannotated protein</fullName>
    </submittedName>
</protein>
<dbReference type="EMBL" id="CAFBLT010000001">
    <property type="protein sequence ID" value="CAB4879971.1"/>
    <property type="molecule type" value="Genomic_DNA"/>
</dbReference>
<keyword evidence="1" id="KW-1133">Transmembrane helix</keyword>
<evidence type="ECO:0000313" key="2">
    <source>
        <dbReference type="EMBL" id="CAB4879971.1"/>
    </source>
</evidence>
<name>A0A6J7ECA0_9ZZZZ</name>
<organism evidence="2">
    <name type="scientific">freshwater metagenome</name>
    <dbReference type="NCBI Taxonomy" id="449393"/>
    <lineage>
        <taxon>unclassified sequences</taxon>
        <taxon>metagenomes</taxon>
        <taxon>ecological metagenomes</taxon>
    </lineage>
</organism>
<keyword evidence="1" id="KW-0812">Transmembrane</keyword>
<evidence type="ECO:0000256" key="1">
    <source>
        <dbReference type="SAM" id="Phobius"/>
    </source>
</evidence>
<sequence>MQDAAAVPVTQSFTLEATRLVCGAAASLPKGEIVWAVLYGPVLVSGVAVGGAITVGV</sequence>
<feature type="transmembrane region" description="Helical" evidence="1">
    <location>
        <begin position="33"/>
        <end position="55"/>
    </location>
</feature>
<dbReference type="AlphaFoldDB" id="A0A6J7ECA0"/>
<reference evidence="2" key="1">
    <citation type="submission" date="2020-05" db="EMBL/GenBank/DDBJ databases">
        <authorList>
            <person name="Chiriac C."/>
            <person name="Salcher M."/>
            <person name="Ghai R."/>
            <person name="Kavagutti S V."/>
        </authorList>
    </citation>
    <scope>NUCLEOTIDE SEQUENCE</scope>
</reference>
<gene>
    <name evidence="2" type="ORF">UFOPK3427_01447</name>
</gene>
<proteinExistence type="predicted"/>
<keyword evidence="1" id="KW-0472">Membrane</keyword>